<evidence type="ECO:0000256" key="1">
    <source>
        <dbReference type="SAM" id="MobiDB-lite"/>
    </source>
</evidence>
<evidence type="ECO:0000313" key="4">
    <source>
        <dbReference type="RefSeq" id="XP_030540728.2"/>
    </source>
</evidence>
<name>A0A8B8Q2H1_9MYRT</name>
<dbReference type="Pfam" id="PF13966">
    <property type="entry name" value="zf-RVT"/>
    <property type="match status" value="1"/>
</dbReference>
<dbReference type="SUPFAM" id="SSF56219">
    <property type="entry name" value="DNase I-like"/>
    <property type="match status" value="1"/>
</dbReference>
<dbReference type="Proteomes" id="UP000827889">
    <property type="component" value="Chromosome 6"/>
</dbReference>
<dbReference type="CDD" id="cd01650">
    <property type="entry name" value="RT_nLTR_like"/>
    <property type="match status" value="1"/>
</dbReference>
<dbReference type="PANTHER" id="PTHR33116:SF80">
    <property type="entry name" value="REVERSE TRANSCRIPTASE ZINC-BINDING DOMAIN-CONTAINING PROTEIN"/>
    <property type="match status" value="1"/>
</dbReference>
<feature type="compositionally biased region" description="Polar residues" evidence="1">
    <location>
        <begin position="56"/>
        <end position="68"/>
    </location>
</feature>
<dbReference type="GO" id="GO:0003824">
    <property type="term" value="F:catalytic activity"/>
    <property type="evidence" value="ECO:0007669"/>
    <property type="project" value="InterPro"/>
</dbReference>
<dbReference type="PANTHER" id="PTHR33116">
    <property type="entry name" value="REVERSE TRANSCRIPTASE ZINC-BINDING DOMAIN-CONTAINING PROTEIN-RELATED-RELATED"/>
    <property type="match status" value="1"/>
</dbReference>
<feature type="region of interest" description="Disordered" evidence="1">
    <location>
        <begin position="1"/>
        <end position="68"/>
    </location>
</feature>
<dbReference type="GeneID" id="115748390"/>
<gene>
    <name evidence="4" type="primary">LOC115748390</name>
</gene>
<dbReference type="KEGG" id="rarg:115748390"/>
<dbReference type="Pfam" id="PF14111">
    <property type="entry name" value="DUF4283"/>
    <property type="match status" value="1"/>
</dbReference>
<keyword evidence="3" id="KW-1185">Reference proteome</keyword>
<evidence type="ECO:0000259" key="2">
    <source>
        <dbReference type="PROSITE" id="PS50878"/>
    </source>
</evidence>
<dbReference type="Gene3D" id="3.60.10.10">
    <property type="entry name" value="Endonuclease/exonuclease/phosphatase"/>
    <property type="match status" value="1"/>
</dbReference>
<dbReference type="Pfam" id="PF03372">
    <property type="entry name" value="Exo_endo_phos"/>
    <property type="match status" value="1"/>
</dbReference>
<feature type="region of interest" description="Disordered" evidence="1">
    <location>
        <begin position="299"/>
        <end position="491"/>
    </location>
</feature>
<protein>
    <submittedName>
        <fullName evidence="4">Uncharacterized protein LOC115748390</fullName>
    </submittedName>
</protein>
<organism evidence="3 4">
    <name type="scientific">Rhodamnia argentea</name>
    <dbReference type="NCBI Taxonomy" id="178133"/>
    <lineage>
        <taxon>Eukaryota</taxon>
        <taxon>Viridiplantae</taxon>
        <taxon>Streptophyta</taxon>
        <taxon>Embryophyta</taxon>
        <taxon>Tracheophyta</taxon>
        <taxon>Spermatophyta</taxon>
        <taxon>Magnoliopsida</taxon>
        <taxon>eudicotyledons</taxon>
        <taxon>Gunneridae</taxon>
        <taxon>Pentapetalae</taxon>
        <taxon>rosids</taxon>
        <taxon>malvids</taxon>
        <taxon>Myrtales</taxon>
        <taxon>Myrtaceae</taxon>
        <taxon>Myrtoideae</taxon>
        <taxon>Myrteae</taxon>
        <taxon>Australasian group</taxon>
        <taxon>Rhodamnia</taxon>
    </lineage>
</organism>
<dbReference type="SUPFAM" id="SSF56672">
    <property type="entry name" value="DNA/RNA polymerases"/>
    <property type="match status" value="1"/>
</dbReference>
<dbReference type="RefSeq" id="XP_030540728.2">
    <property type="nucleotide sequence ID" value="XM_030684868.2"/>
</dbReference>
<dbReference type="InterPro" id="IPR026960">
    <property type="entry name" value="RVT-Znf"/>
</dbReference>
<dbReference type="InterPro" id="IPR000477">
    <property type="entry name" value="RT_dom"/>
</dbReference>
<dbReference type="Pfam" id="PF00078">
    <property type="entry name" value="RVT_1"/>
    <property type="match status" value="1"/>
</dbReference>
<sequence>MAKSGIGDTRRSRSRGRSLRRKSKPPLVQHEGENGRVPAGPSRPVTDRQVGRNRSRSTMQGKQQMQPQTWASVAKVMAKGYNLSYVAPLIEDGEPIVDITPEIVANQNPMLRESIVGYFLGKKIFFKITEEAIKKAWGAHVMDVRMHENGFYFTHIPDETFRRKVLDMGPITILRSTMMLQPWHPKLKLKKPANDTLPVWIRMRDIPLSLWSPQGISRIASAIGNPLYVDVQTEQMKRLSFARVCIEIKASRPRVQVIKLRWDDELITIGVEYEWNPLSCDACGIFGHKLGATGYPCASEHGPPNDKPSAPDPRPQLEGTWQQVQGRKGRRNAGPKLPLPDDSSVPQLAQLRLDSDHDVNPEKTGHTSPGLKTANMDPPLRAPSPVPGLCRPSNLQGESQPLPPAESPRASSTHSSTSENGGDTGTNKGIDAKDDISTPSPPFTRARATGGALAEDHDLIIQPNAAPKEPDIPRREDSPTSSKTGLKSKKKKAKKKYWGLVNPLKQAEIRSLVRINRLSCIGILETKVKQSRFESISSGLLSGWRWTSNYDYSSRGRIWIGWNPRDVDILVLLTHARLIHVHLNYITMNKSCYLSVAYGEHTFVARRALWADLIRLGGGEDPWMVAGDFNAIRDHTDRMGSSNAWIPAFDEFGDCLTHAGLDDLRYVGHRFTWATSSGDSRKQRKIDRVLINEHWSRVFSFSEAAFLAPGISDHTPMVVKIVPPPVSKRPFKFFNYWTSHPSYKDIVTRAWSTPVGGSPMYKVCCKLGLLKARLKQLNTSSFSDISNRTEQARLALFSIQDALERDPTNRSLVDRELEHLRAFSELRLREESFYKRKSRIRWLKEGDHNTRYFHHFVNKRHHRNRILSVLDSTGVVLTEPNLVREHIVGHFQQLLNGDSTSTCTGISDIRGYIGRTLDDDQINSLSRHVTDEEIRCTFSSLARGKAPGPDGFNVEFFTTSWETVGPSVILAVKDFFSTGCLLKETNTTILSLVPKTPNASAMGEFRPIACCNTVYKCITKIIANRIASVLPSIVNSSQTAFVKGRRISDNILLAQELFANFHHQPYLPKCAIKVDFQKAYDTMDWSFLEMVLQAFRFPSFLVRLIMECISSPRFSVAINGELHGFFSKNAGIRQGDPLSPYLFTLVMEVFSGILRAKTNLPDFKYFRRCKSSRLSHLFFVDDVLLFTEAHIGSVRLLKEGLDIFSGWSGLKPNRNKSNIFFSGGTSSLHDQIRECLGFQQGTLPFRYLGVPIIASRLSKTHCKVLVDSITARVRSWAQRFLSYAGRLQLIKSVLHSIHVYWASIFTLPRSILHDIERILRRFLWKGPNLGVGGAKVSRADICLPKDEGGLGIRRLVDYNKAMTLKHIWTLFTDKESLWCKWIHSTFPKNTNFWVATKPTFCSWTWKKILDLRVDFSSQFRWKLRNGRTTAFWYDWWHDKGPLFGLFSSRDIYRSRIPHEATVRSFYDSDWPPSDSRNTILGWAEPAPSFNDNGDDILTWQAHPSGTFSVASAWDFIESKGRAAPWHSFVWDRDITPRHAFLMWLVTLNRIPTRTLLIQNRRITDGTCAFCRRRPDSVDHLFFGCSVTGSLALFWAAKCRLTWRNRPWQEHIRWAMTYIGGRSFSHRLAGFSHGALCHLIWTKRNDILFRSKALFVPEMIKHLIKVVKDKAISLGTVNDTPWNRRLQSSWGLSPAIFEARP</sequence>
<dbReference type="InterPro" id="IPR043502">
    <property type="entry name" value="DNA/RNA_pol_sf"/>
</dbReference>
<feature type="compositionally biased region" description="Basic and acidic residues" evidence="1">
    <location>
        <begin position="353"/>
        <end position="365"/>
    </location>
</feature>
<accession>A0A8B8Q2H1</accession>
<feature type="compositionally biased region" description="Basic residues" evidence="1">
    <location>
        <begin position="12"/>
        <end position="24"/>
    </location>
</feature>
<dbReference type="InterPro" id="IPR005135">
    <property type="entry name" value="Endo/exonuclease/phosphatase"/>
</dbReference>
<dbReference type="PROSITE" id="PS50878">
    <property type="entry name" value="RT_POL"/>
    <property type="match status" value="1"/>
</dbReference>
<evidence type="ECO:0000313" key="3">
    <source>
        <dbReference type="Proteomes" id="UP000827889"/>
    </source>
</evidence>
<dbReference type="InterPro" id="IPR036691">
    <property type="entry name" value="Endo/exonu/phosph_ase_sf"/>
</dbReference>
<proteinExistence type="predicted"/>
<feature type="domain" description="Reverse transcriptase" evidence="2">
    <location>
        <begin position="974"/>
        <end position="1252"/>
    </location>
</feature>
<reference evidence="4" key="1">
    <citation type="submission" date="2025-08" db="UniProtKB">
        <authorList>
            <consortium name="RefSeq"/>
        </authorList>
    </citation>
    <scope>IDENTIFICATION</scope>
    <source>
        <tissue evidence="4">Leaf</tissue>
    </source>
</reference>
<feature type="compositionally biased region" description="Basic and acidic residues" evidence="1">
    <location>
        <begin position="468"/>
        <end position="478"/>
    </location>
</feature>
<dbReference type="InterPro" id="IPR025558">
    <property type="entry name" value="DUF4283"/>
</dbReference>